<dbReference type="InParanoid" id="A0A316VKC8"/>
<keyword evidence="2" id="KW-1185">Reference proteome</keyword>
<reference evidence="1 2" key="1">
    <citation type="journal article" date="2018" name="Mol. Biol. Evol.">
        <title>Broad Genomic Sampling Reveals a Smut Pathogenic Ancestry of the Fungal Clade Ustilaginomycotina.</title>
        <authorList>
            <person name="Kijpornyongpan T."/>
            <person name="Mondo S.J."/>
            <person name="Barry K."/>
            <person name="Sandor L."/>
            <person name="Lee J."/>
            <person name="Lipzen A."/>
            <person name="Pangilinan J."/>
            <person name="LaButti K."/>
            <person name="Hainaut M."/>
            <person name="Henrissat B."/>
            <person name="Grigoriev I.V."/>
            <person name="Spatafora J.W."/>
            <person name="Aime M.C."/>
        </authorList>
    </citation>
    <scope>NUCLEOTIDE SEQUENCE [LARGE SCALE GENOMIC DNA]</scope>
    <source>
        <strain evidence="1 2">MCA 3882</strain>
    </source>
</reference>
<organism evidence="1 2">
    <name type="scientific">Meira miltonrushii</name>
    <dbReference type="NCBI Taxonomy" id="1280837"/>
    <lineage>
        <taxon>Eukaryota</taxon>
        <taxon>Fungi</taxon>
        <taxon>Dikarya</taxon>
        <taxon>Basidiomycota</taxon>
        <taxon>Ustilaginomycotina</taxon>
        <taxon>Exobasidiomycetes</taxon>
        <taxon>Exobasidiales</taxon>
        <taxon>Brachybasidiaceae</taxon>
        <taxon>Meira</taxon>
    </lineage>
</organism>
<accession>A0A316VKC8</accession>
<sequence length="265" mass="29969">MVHIETNEYIRQDDNGAIKVKSNGVLKPYLVRRFSAPTLVSGNVADITHFLDSAHRTEKIDIELEYDDNSKLSFIPIGKTTLAFRGDLKVSKKFSRGIAATNGSSTFTGGYGKSYIKLSVPSPVYNYIIKGVIANLENRHIGLDRDWKDRFRNLYAEKKDGRTTFWAKMYSKIAGTDQDGDPIRDVTSEMKSLRADATGLARIGIRLIRIHNPAAKQAQWNLRFSIQKLEKVQYTIVKKQPSPAMHFALMAQCHFSEDDLPESRL</sequence>
<proteinExistence type="predicted"/>
<dbReference type="RefSeq" id="XP_025358308.1">
    <property type="nucleotide sequence ID" value="XM_025502019.1"/>
</dbReference>
<dbReference type="EMBL" id="KZ819602">
    <property type="protein sequence ID" value="PWN38006.1"/>
    <property type="molecule type" value="Genomic_DNA"/>
</dbReference>
<dbReference type="AlphaFoldDB" id="A0A316VKC8"/>
<name>A0A316VKC8_9BASI</name>
<dbReference type="GeneID" id="37023800"/>
<protein>
    <submittedName>
        <fullName evidence="1">Uncharacterized protein</fullName>
    </submittedName>
</protein>
<dbReference type="Proteomes" id="UP000245771">
    <property type="component" value="Unassembled WGS sequence"/>
</dbReference>
<evidence type="ECO:0000313" key="2">
    <source>
        <dbReference type="Proteomes" id="UP000245771"/>
    </source>
</evidence>
<gene>
    <name evidence="1" type="ORF">FA14DRAFT_21983</name>
</gene>
<evidence type="ECO:0000313" key="1">
    <source>
        <dbReference type="EMBL" id="PWN38006.1"/>
    </source>
</evidence>